<proteinExistence type="predicted"/>
<dbReference type="Proteomes" id="UP000182486">
    <property type="component" value="Unassembled WGS sequence"/>
</dbReference>
<evidence type="ECO:0000313" key="2">
    <source>
        <dbReference type="EMBL" id="OJF13432.1"/>
    </source>
</evidence>
<protein>
    <recommendedName>
        <fullName evidence="1">AB hydrolase-1 domain-containing protein</fullName>
    </recommendedName>
</protein>
<sequence>MQPRIHPVVTPDGLTLTVEEYGTPGAAASIVFLPALGVPLAYYGKFFDTWAARGRHLVGVELRGMPQSPVTDLRRESFGYAHLVNVDLPAVFAGSAVAAAPKVALVGHSLGGQLALLSGAAGTVHADAIVTIGTGTSSTAARRSRLGRVRRAAGVRFVGAVTCSLGYWPGHRLGFAGRQPRTLMADWGYEARHGRYRLHGDRTDYEAALARMETPVLLASIAGDRMIPTAAVDHLARRLPPHVERTRIETTRDHFLWARRAPEQVIESVETWLDGHAL</sequence>
<dbReference type="SUPFAM" id="SSF53474">
    <property type="entry name" value="alpha/beta-Hydrolases"/>
    <property type="match status" value="1"/>
</dbReference>
<organism evidence="2 3">
    <name type="scientific">Couchioplanes caeruleus subsp. caeruleus</name>
    <dbReference type="NCBI Taxonomy" id="56427"/>
    <lineage>
        <taxon>Bacteria</taxon>
        <taxon>Bacillati</taxon>
        <taxon>Actinomycetota</taxon>
        <taxon>Actinomycetes</taxon>
        <taxon>Micromonosporales</taxon>
        <taxon>Micromonosporaceae</taxon>
        <taxon>Couchioplanes</taxon>
    </lineage>
</organism>
<keyword evidence="3" id="KW-1185">Reference proteome</keyword>
<dbReference type="Pfam" id="PF12697">
    <property type="entry name" value="Abhydrolase_6"/>
    <property type="match status" value="1"/>
</dbReference>
<reference evidence="2 3" key="1">
    <citation type="submission" date="2016-09" db="EMBL/GenBank/DDBJ databases">
        <title>Couchioplanes caeruleus draft genome sequence.</title>
        <authorList>
            <person name="Sheehan J."/>
            <person name="Caffrey P."/>
        </authorList>
    </citation>
    <scope>NUCLEOTIDE SEQUENCE [LARGE SCALE GENOMIC DNA]</scope>
    <source>
        <strain evidence="2 3">DSM 43634</strain>
    </source>
</reference>
<dbReference type="PIRSF" id="PIRSF037442">
    <property type="entry name" value="UCP037442_abhydr"/>
    <property type="match status" value="1"/>
</dbReference>
<evidence type="ECO:0000313" key="3">
    <source>
        <dbReference type="Proteomes" id="UP000182486"/>
    </source>
</evidence>
<dbReference type="RefSeq" id="WP_071805980.1">
    <property type="nucleotide sequence ID" value="NZ_MEIA01000154.1"/>
</dbReference>
<dbReference type="AlphaFoldDB" id="A0A1K0FL27"/>
<dbReference type="GO" id="GO:0003824">
    <property type="term" value="F:catalytic activity"/>
    <property type="evidence" value="ECO:0007669"/>
    <property type="project" value="UniProtKB-ARBA"/>
</dbReference>
<feature type="domain" description="AB hydrolase-1" evidence="1">
    <location>
        <begin position="30"/>
        <end position="266"/>
    </location>
</feature>
<dbReference type="InterPro" id="IPR029058">
    <property type="entry name" value="AB_hydrolase_fold"/>
</dbReference>
<accession>A0A1K0FL27</accession>
<name>A0A1K0FL27_9ACTN</name>
<dbReference type="EMBL" id="MEIA01000154">
    <property type="protein sequence ID" value="OJF13432.1"/>
    <property type="molecule type" value="Genomic_DNA"/>
</dbReference>
<gene>
    <name evidence="2" type="ORF">BG844_15200</name>
</gene>
<dbReference type="InterPro" id="IPR000073">
    <property type="entry name" value="AB_hydrolase_1"/>
</dbReference>
<dbReference type="InterPro" id="IPR017208">
    <property type="entry name" value="UCP037442_abhydr"/>
</dbReference>
<comment type="caution">
    <text evidence="2">The sequence shown here is derived from an EMBL/GenBank/DDBJ whole genome shotgun (WGS) entry which is preliminary data.</text>
</comment>
<dbReference type="Gene3D" id="3.40.50.1820">
    <property type="entry name" value="alpha/beta hydrolase"/>
    <property type="match status" value="1"/>
</dbReference>
<evidence type="ECO:0000259" key="1">
    <source>
        <dbReference type="Pfam" id="PF12697"/>
    </source>
</evidence>